<reference evidence="1" key="1">
    <citation type="submission" date="2021-01" db="EMBL/GenBank/DDBJ databases">
        <title>Modified the classification status of verrucomicrobia.</title>
        <authorList>
            <person name="Feng X."/>
        </authorList>
    </citation>
    <scope>NUCLEOTIDE SEQUENCE</scope>
    <source>
        <strain evidence="1">KCTC 12986</strain>
    </source>
</reference>
<dbReference type="Proteomes" id="UP000604083">
    <property type="component" value="Unassembled WGS sequence"/>
</dbReference>
<protein>
    <submittedName>
        <fullName evidence="1">Uncharacterized protein</fullName>
    </submittedName>
</protein>
<keyword evidence="2" id="KW-1185">Reference proteome</keyword>
<comment type="caution">
    <text evidence="1">The sequence shown here is derived from an EMBL/GenBank/DDBJ whole genome shotgun (WGS) entry which is preliminary data.</text>
</comment>
<evidence type="ECO:0000313" key="1">
    <source>
        <dbReference type="EMBL" id="MBK1834390.1"/>
    </source>
</evidence>
<dbReference type="AlphaFoldDB" id="A0A934RUG9"/>
<proteinExistence type="predicted"/>
<evidence type="ECO:0000313" key="2">
    <source>
        <dbReference type="Proteomes" id="UP000604083"/>
    </source>
</evidence>
<gene>
    <name evidence="1" type="ORF">JIN78_09995</name>
</gene>
<dbReference type="EMBL" id="JAENIO010000023">
    <property type="protein sequence ID" value="MBK1834390.1"/>
    <property type="molecule type" value="Genomic_DNA"/>
</dbReference>
<sequence length="88" mass="10124">MQSAPDEETPTRKELPTVRLTLLDWGQVQEGLSCRQEEWQATADWHSGRLADLPDGFKEVRDAEEAQWIADNYQRILALIESQLEKGK</sequence>
<dbReference type="RefSeq" id="WP_200391826.1">
    <property type="nucleotide sequence ID" value="NZ_JAENIO010000023.1"/>
</dbReference>
<organism evidence="1 2">
    <name type="scientific">Roseibacillus ishigakijimensis</name>
    <dbReference type="NCBI Taxonomy" id="454146"/>
    <lineage>
        <taxon>Bacteria</taxon>
        <taxon>Pseudomonadati</taxon>
        <taxon>Verrucomicrobiota</taxon>
        <taxon>Verrucomicrobiia</taxon>
        <taxon>Verrucomicrobiales</taxon>
        <taxon>Verrucomicrobiaceae</taxon>
        <taxon>Roseibacillus</taxon>
    </lineage>
</organism>
<accession>A0A934RUG9</accession>
<name>A0A934RUG9_9BACT</name>